<evidence type="ECO:0000313" key="2">
    <source>
        <dbReference type="EMBL" id="GGI68820.1"/>
    </source>
</evidence>
<protein>
    <recommendedName>
        <fullName evidence="5">Peptidase inhibitor family I36</fullName>
    </recommendedName>
</protein>
<reference evidence="1" key="1">
    <citation type="journal article" date="2014" name="Int. J. Syst. Evol. Microbiol.">
        <title>Complete genome of a new Firmicutes species belonging to the dominant human colonic microbiota ('Ruminococcus bicirculans') reveals two chromosomes and a selective capacity to utilize plant glucans.</title>
        <authorList>
            <consortium name="NISC Comparative Sequencing Program"/>
            <person name="Wegmann U."/>
            <person name="Louis P."/>
            <person name="Goesmann A."/>
            <person name="Henrissat B."/>
            <person name="Duncan S.H."/>
            <person name="Flint H.J."/>
        </authorList>
    </citation>
    <scope>NUCLEOTIDE SEQUENCE</scope>
    <source>
        <strain evidence="1">JCM 10664</strain>
    </source>
</reference>
<dbReference type="AlphaFoldDB" id="A0A917N613"/>
<gene>
    <name evidence="1" type="ORF">GCM10009545_12520</name>
    <name evidence="2" type="ORF">GCM10011581_02290</name>
</gene>
<comment type="caution">
    <text evidence="2">The sequence shown here is derived from an EMBL/GenBank/DDBJ whole genome shotgun (WGS) entry which is preliminary data.</text>
</comment>
<reference evidence="4" key="3">
    <citation type="journal article" date="2019" name="Int. J. Syst. Evol. Microbiol.">
        <title>The Global Catalogue of Microorganisms (GCM) 10K type strain sequencing project: providing services to taxonomists for standard genome sequencing and annotation.</title>
        <authorList>
            <consortium name="The Broad Institute Genomics Platform"/>
            <consortium name="The Broad Institute Genome Sequencing Center for Infectious Disease"/>
            <person name="Wu L."/>
            <person name="Ma J."/>
        </authorList>
    </citation>
    <scope>NUCLEOTIDE SEQUENCE [LARGE SCALE GENOMIC DNA]</scope>
    <source>
        <strain evidence="4">JCM 10664</strain>
    </source>
</reference>
<reference evidence="2 3" key="2">
    <citation type="journal article" date="2014" name="Int. J. Syst. Evol. Microbiol.">
        <title>Complete genome sequence of Corynebacterium casei LMG S-19264T (=DSM 44701T), isolated from a smear-ripened cheese.</title>
        <authorList>
            <consortium name="US DOE Joint Genome Institute (JGI-PGF)"/>
            <person name="Walter F."/>
            <person name="Albersmeier A."/>
            <person name="Kalinowski J."/>
            <person name="Ruckert C."/>
        </authorList>
    </citation>
    <scope>NUCLEOTIDE SEQUENCE [LARGE SCALE GENOMIC DNA]</scope>
    <source>
        <strain evidence="2 3">CGMCC 4.7206</strain>
    </source>
</reference>
<dbReference type="Proteomes" id="UP001500220">
    <property type="component" value="Unassembled WGS sequence"/>
</dbReference>
<dbReference type="EMBL" id="BAAAHC010000005">
    <property type="protein sequence ID" value="GAA0512003.1"/>
    <property type="molecule type" value="Genomic_DNA"/>
</dbReference>
<evidence type="ECO:0000313" key="4">
    <source>
        <dbReference type="Proteomes" id="UP001500220"/>
    </source>
</evidence>
<evidence type="ECO:0000313" key="3">
    <source>
        <dbReference type="Proteomes" id="UP000597989"/>
    </source>
</evidence>
<reference evidence="1" key="5">
    <citation type="submission" date="2023-12" db="EMBL/GenBank/DDBJ databases">
        <authorList>
            <person name="Sun Q."/>
            <person name="Inoue M."/>
        </authorList>
    </citation>
    <scope>NUCLEOTIDE SEQUENCE</scope>
    <source>
        <strain evidence="1">JCM 10664</strain>
    </source>
</reference>
<sequence length="141" mass="15221">MSSCAATDHVAHAADRSRMRRGAVLRAATAALLAVAAVLFGAPAKAAPAQDPCPAGAFCAWPEENFTGERHDVGLQTTTMEQCVPLRQDVELRSFVNNTGHPVTVYQDPYCDTQADFATFPSGSQMPRSTYVARAIRVWPR</sequence>
<dbReference type="Proteomes" id="UP000597989">
    <property type="component" value="Unassembled WGS sequence"/>
</dbReference>
<dbReference type="RefSeq" id="WP_188984442.1">
    <property type="nucleotide sequence ID" value="NZ_BAAAHC010000005.1"/>
</dbReference>
<evidence type="ECO:0008006" key="5">
    <source>
        <dbReference type="Google" id="ProtNLM"/>
    </source>
</evidence>
<name>A0A917N613_9PSEU</name>
<keyword evidence="4" id="KW-1185">Reference proteome</keyword>
<dbReference type="EMBL" id="BMMT01000001">
    <property type="protein sequence ID" value="GGI68820.1"/>
    <property type="molecule type" value="Genomic_DNA"/>
</dbReference>
<proteinExistence type="predicted"/>
<evidence type="ECO:0000313" key="1">
    <source>
        <dbReference type="EMBL" id="GAA0512003.1"/>
    </source>
</evidence>
<dbReference type="Pfam" id="PF03995">
    <property type="entry name" value="Inhibitor_I36"/>
    <property type="match status" value="1"/>
</dbReference>
<organism evidence="2 3">
    <name type="scientific">Saccharopolyspora thermophila</name>
    <dbReference type="NCBI Taxonomy" id="89367"/>
    <lineage>
        <taxon>Bacteria</taxon>
        <taxon>Bacillati</taxon>
        <taxon>Actinomycetota</taxon>
        <taxon>Actinomycetes</taxon>
        <taxon>Pseudonocardiales</taxon>
        <taxon>Pseudonocardiaceae</taxon>
        <taxon>Saccharopolyspora</taxon>
    </lineage>
</organism>
<reference evidence="2" key="4">
    <citation type="submission" date="2020-09" db="EMBL/GenBank/DDBJ databases">
        <authorList>
            <person name="Sun Q."/>
            <person name="Zhou Y."/>
        </authorList>
    </citation>
    <scope>NUCLEOTIDE SEQUENCE</scope>
    <source>
        <strain evidence="2">CGMCC 4.7206</strain>
    </source>
</reference>
<accession>A0A917N613</accession>